<dbReference type="RefSeq" id="XP_043041862.1">
    <property type="nucleotide sequence ID" value="XM_043185928.1"/>
</dbReference>
<comment type="caution">
    <text evidence="1">The sequence shown here is derived from an EMBL/GenBank/DDBJ whole genome shotgun (WGS) entry which is preliminary data.</text>
</comment>
<gene>
    <name evidence="1" type="ORF">BT62DRAFT_930437</name>
</gene>
<accession>A0A9P7VXG8</accession>
<dbReference type="AlphaFoldDB" id="A0A9P7VXG8"/>
<reference evidence="1" key="1">
    <citation type="submission" date="2020-11" db="EMBL/GenBank/DDBJ databases">
        <title>Adaptations for nitrogen fixation in a non-lichenized fungal sporocarp promotes dispersal by wood-feeding termites.</title>
        <authorList>
            <consortium name="DOE Joint Genome Institute"/>
            <person name="Koch R.A."/>
            <person name="Yoon G."/>
            <person name="Arayal U."/>
            <person name="Lail K."/>
            <person name="Amirebrahimi M."/>
            <person name="Labutti K."/>
            <person name="Lipzen A."/>
            <person name="Riley R."/>
            <person name="Barry K."/>
            <person name="Henrissat B."/>
            <person name="Grigoriev I.V."/>
            <person name="Herr J.R."/>
            <person name="Aime M.C."/>
        </authorList>
    </citation>
    <scope>NUCLEOTIDE SEQUENCE</scope>
    <source>
        <strain evidence="1">MCA 3950</strain>
    </source>
</reference>
<dbReference type="Proteomes" id="UP000812287">
    <property type="component" value="Unassembled WGS sequence"/>
</dbReference>
<keyword evidence="2" id="KW-1185">Reference proteome</keyword>
<dbReference type="GeneID" id="66108225"/>
<evidence type="ECO:0000313" key="2">
    <source>
        <dbReference type="Proteomes" id="UP000812287"/>
    </source>
</evidence>
<name>A0A9P7VXG8_9AGAR</name>
<protein>
    <submittedName>
        <fullName evidence="1">Uncharacterized protein</fullName>
    </submittedName>
</protein>
<proteinExistence type="predicted"/>
<evidence type="ECO:0000313" key="1">
    <source>
        <dbReference type="EMBL" id="KAG7448362.1"/>
    </source>
</evidence>
<organism evidence="1 2">
    <name type="scientific">Guyanagaster necrorhizus</name>
    <dbReference type="NCBI Taxonomy" id="856835"/>
    <lineage>
        <taxon>Eukaryota</taxon>
        <taxon>Fungi</taxon>
        <taxon>Dikarya</taxon>
        <taxon>Basidiomycota</taxon>
        <taxon>Agaricomycotina</taxon>
        <taxon>Agaricomycetes</taxon>
        <taxon>Agaricomycetidae</taxon>
        <taxon>Agaricales</taxon>
        <taxon>Marasmiineae</taxon>
        <taxon>Physalacriaceae</taxon>
        <taxon>Guyanagaster</taxon>
    </lineage>
</organism>
<dbReference type="EMBL" id="MU250530">
    <property type="protein sequence ID" value="KAG7448362.1"/>
    <property type="molecule type" value="Genomic_DNA"/>
</dbReference>
<sequence>MSGCSCAVKNAVKPYVLRITRPGRLDYSKSSRPRRDGISPLAEELCIRPYALFYGHPTIHRVTPSIPNPRMLHRRTGICSSGPMCCPISIVLCPTIGFSCTSHGAAGWCTSAAFGTILGLYTVPMKMPKVSVSDGGSIVPCLL</sequence>